<comment type="caution">
    <text evidence="2">The sequence shown here is derived from an EMBL/GenBank/DDBJ whole genome shotgun (WGS) entry which is preliminary data.</text>
</comment>
<organism evidence="2 3">
    <name type="scientific">Acidovorax facilis</name>
    <dbReference type="NCBI Taxonomy" id="12917"/>
    <lineage>
        <taxon>Bacteria</taxon>
        <taxon>Pseudomonadati</taxon>
        <taxon>Pseudomonadota</taxon>
        <taxon>Betaproteobacteria</taxon>
        <taxon>Burkholderiales</taxon>
        <taxon>Comamonadaceae</taxon>
        <taxon>Acidovorax</taxon>
    </lineage>
</organism>
<proteinExistence type="predicted"/>
<protein>
    <submittedName>
        <fullName evidence="2">Disulfide isomerase DsbC N-terminal domain-containing protein</fullName>
    </submittedName>
</protein>
<sequence>MKKLITTISLAVAVLATSLPSFGGQKLKIETPPDVAVDDAWINKVEQLEKLLSNSAVGKVSDIRLLSTLDTPIKGLKAVVYEAMIENPANGQRKPERLVLYSDTSGRYAVVGSVVDMKEGKDLGSTFMREQAGNTMSPALLEKAELAPGTGSRRIVLVLDLGQPQGRQFLSELLQRYTAMKSKAGVDMALVSDAQKEINVGAQAVLMGAAGTTRMLPWLAEWLRDGEKASFVDKNRLRNDAVVKATLGKGIFAIDKNSRMAVESGIDRLPLIFVNDKGRYSTFKPPQSEADWKALLGD</sequence>
<feature type="chain" id="PRO_5045691618" evidence="1">
    <location>
        <begin position="24"/>
        <end position="298"/>
    </location>
</feature>
<name>A0ABV8DIZ5_9BURK</name>
<gene>
    <name evidence="2" type="ORF">ACFOW3_28340</name>
</gene>
<evidence type="ECO:0000313" key="3">
    <source>
        <dbReference type="Proteomes" id="UP001595693"/>
    </source>
</evidence>
<reference evidence="3" key="1">
    <citation type="journal article" date="2019" name="Int. J. Syst. Evol. Microbiol.">
        <title>The Global Catalogue of Microorganisms (GCM) 10K type strain sequencing project: providing services to taxonomists for standard genome sequencing and annotation.</title>
        <authorList>
            <consortium name="The Broad Institute Genomics Platform"/>
            <consortium name="The Broad Institute Genome Sequencing Center for Infectious Disease"/>
            <person name="Wu L."/>
            <person name="Ma J."/>
        </authorList>
    </citation>
    <scope>NUCLEOTIDE SEQUENCE [LARGE SCALE GENOMIC DNA]</scope>
    <source>
        <strain evidence="3">CCUG 2113</strain>
    </source>
</reference>
<dbReference type="GO" id="GO:0016853">
    <property type="term" value="F:isomerase activity"/>
    <property type="evidence" value="ECO:0007669"/>
    <property type="project" value="UniProtKB-KW"/>
</dbReference>
<feature type="signal peptide" evidence="1">
    <location>
        <begin position="1"/>
        <end position="23"/>
    </location>
</feature>
<keyword evidence="3" id="KW-1185">Reference proteome</keyword>
<keyword evidence="2" id="KW-0413">Isomerase</keyword>
<evidence type="ECO:0000313" key="2">
    <source>
        <dbReference type="EMBL" id="MFC3938535.1"/>
    </source>
</evidence>
<accession>A0ABV8DIZ5</accession>
<evidence type="ECO:0000256" key="1">
    <source>
        <dbReference type="SAM" id="SignalP"/>
    </source>
</evidence>
<dbReference type="RefSeq" id="WP_055400094.1">
    <property type="nucleotide sequence ID" value="NZ_JAMXAX010000022.1"/>
</dbReference>
<dbReference type="EMBL" id="JBHSAJ010000182">
    <property type="protein sequence ID" value="MFC3938535.1"/>
    <property type="molecule type" value="Genomic_DNA"/>
</dbReference>
<keyword evidence="1" id="KW-0732">Signal</keyword>
<dbReference type="Proteomes" id="UP001595693">
    <property type="component" value="Unassembled WGS sequence"/>
</dbReference>